<dbReference type="AlphaFoldDB" id="W2LVM8"/>
<organism evidence="1">
    <name type="scientific">Phytophthora nicotianae</name>
    <name type="common">Potato buckeye rot agent</name>
    <name type="synonym">Phytophthora parasitica</name>
    <dbReference type="NCBI Taxonomy" id="4792"/>
    <lineage>
        <taxon>Eukaryota</taxon>
        <taxon>Sar</taxon>
        <taxon>Stramenopiles</taxon>
        <taxon>Oomycota</taxon>
        <taxon>Peronosporomycetes</taxon>
        <taxon>Peronosporales</taxon>
        <taxon>Peronosporaceae</taxon>
        <taxon>Phytophthora</taxon>
    </lineage>
</organism>
<gene>
    <name evidence="1" type="ORF">L917_02632</name>
</gene>
<evidence type="ECO:0000313" key="1">
    <source>
        <dbReference type="EMBL" id="ETM00666.1"/>
    </source>
</evidence>
<name>W2LVM8_PHYNI</name>
<accession>W2LVM8</accession>
<dbReference type="Proteomes" id="UP000054423">
    <property type="component" value="Unassembled WGS sequence"/>
</dbReference>
<reference evidence="1" key="1">
    <citation type="submission" date="2013-11" db="EMBL/GenBank/DDBJ databases">
        <title>The Genome Sequence of Phytophthora parasitica CHvinca01.</title>
        <authorList>
            <consortium name="The Broad Institute Genomics Platform"/>
            <person name="Russ C."/>
            <person name="Tyler B."/>
            <person name="Panabieres F."/>
            <person name="Shan W."/>
            <person name="Tripathy S."/>
            <person name="Grunwald N."/>
            <person name="Machado M."/>
            <person name="Johnson C.S."/>
            <person name="Arredondo F."/>
            <person name="Hong C."/>
            <person name="Coffey M."/>
            <person name="Young S.K."/>
            <person name="Zeng Q."/>
            <person name="Gargeya S."/>
            <person name="Fitzgerald M."/>
            <person name="Abouelleil A."/>
            <person name="Alvarado L."/>
            <person name="Chapman S.B."/>
            <person name="Gainer-Dewar J."/>
            <person name="Goldberg J."/>
            <person name="Griggs A."/>
            <person name="Gujja S."/>
            <person name="Hansen M."/>
            <person name="Howarth C."/>
            <person name="Imamovic A."/>
            <person name="Ireland A."/>
            <person name="Larimer J."/>
            <person name="McCowan C."/>
            <person name="Murphy C."/>
            <person name="Pearson M."/>
            <person name="Poon T.W."/>
            <person name="Priest M."/>
            <person name="Roberts A."/>
            <person name="Saif S."/>
            <person name="Shea T."/>
            <person name="Sykes S."/>
            <person name="Wortman J."/>
            <person name="Nusbaum C."/>
            <person name="Birren B."/>
        </authorList>
    </citation>
    <scope>NUCLEOTIDE SEQUENCE [LARGE SCALE GENOMIC DNA]</scope>
    <source>
        <strain evidence="1">CHvinca01</strain>
    </source>
</reference>
<proteinExistence type="predicted"/>
<protein>
    <submittedName>
        <fullName evidence="1">Uncharacterized protein</fullName>
    </submittedName>
</protein>
<sequence>MRYANYKKQTCMKQIRFSTGMTNYSIDSVKRKLCCKNSAADFSFTFKDELDQHDSTVLCNRDRSAAASDKG</sequence>
<dbReference type="EMBL" id="KI677938">
    <property type="protein sequence ID" value="ETM00666.1"/>
    <property type="molecule type" value="Genomic_DNA"/>
</dbReference>